<dbReference type="SFLD" id="SFLDG01095">
    <property type="entry name" value="Uncharacterised_Radical_SAM_Su"/>
    <property type="match status" value="1"/>
</dbReference>
<feature type="domain" description="Radical SAM core" evidence="6">
    <location>
        <begin position="9"/>
        <end position="239"/>
    </location>
</feature>
<evidence type="ECO:0000256" key="5">
    <source>
        <dbReference type="ARBA" id="ARBA00023014"/>
    </source>
</evidence>
<dbReference type="GO" id="GO:0051536">
    <property type="term" value="F:iron-sulfur cluster binding"/>
    <property type="evidence" value="ECO:0007669"/>
    <property type="project" value="UniProtKB-KW"/>
</dbReference>
<organism evidence="7 8">
    <name type="scientific">Eisenbergiella tayi</name>
    <dbReference type="NCBI Taxonomy" id="1432052"/>
    <lineage>
        <taxon>Bacteria</taxon>
        <taxon>Bacillati</taxon>
        <taxon>Bacillota</taxon>
        <taxon>Clostridia</taxon>
        <taxon>Lachnospirales</taxon>
        <taxon>Lachnospiraceae</taxon>
        <taxon>Eisenbergiella</taxon>
    </lineage>
</organism>
<dbReference type="PROSITE" id="PS51257">
    <property type="entry name" value="PROKAR_LIPOPROTEIN"/>
    <property type="match status" value="1"/>
</dbReference>
<dbReference type="SFLD" id="SFLDS00029">
    <property type="entry name" value="Radical_SAM"/>
    <property type="match status" value="1"/>
</dbReference>
<dbReference type="EC" id="1.3.98.3" evidence="7"/>
<evidence type="ECO:0000256" key="4">
    <source>
        <dbReference type="ARBA" id="ARBA00023004"/>
    </source>
</evidence>
<dbReference type="InterPro" id="IPR006638">
    <property type="entry name" value="Elp3/MiaA/NifB-like_rSAM"/>
</dbReference>
<comment type="cofactor">
    <cofactor evidence="1">
        <name>[4Fe-4S] cluster</name>
        <dbReference type="ChEBI" id="CHEBI:49883"/>
    </cofactor>
</comment>
<sequence>MNFTGRTWRPPYEAGSFIIQAASGCTYNKCRFCSLYKGECYRMSPLSEWEEDLQELSLYYPNARRIFWTGANPFAMSYEHLKTRALSVYDYLKECQTMAMFASIRDIKPKKVKQLRTLRSLGINGLSIGTESGDDYTLRLADKGYTARDIIDQCRKLDEAGIEYYFVYMTGLAGKGNGYQNAVNSAKVFSKVNPRFISVDSLTLFEDTELFEMAERGEFVPAGEKERIEELQVFIQNLRLKVHLFADSISNFYPVTAYLPRDKDLVIGELQNIMDTVSEEEMLAYRRNLKALG</sequence>
<dbReference type="Pfam" id="PF04055">
    <property type="entry name" value="Radical_SAM"/>
    <property type="match status" value="1"/>
</dbReference>
<dbReference type="SFLD" id="SFLDG01082">
    <property type="entry name" value="B12-binding_domain_containing"/>
    <property type="match status" value="1"/>
</dbReference>
<evidence type="ECO:0000256" key="3">
    <source>
        <dbReference type="ARBA" id="ARBA00022723"/>
    </source>
</evidence>
<dbReference type="AlphaFoldDB" id="A0A1E3AN80"/>
<dbReference type="GO" id="GO:0046872">
    <property type="term" value="F:metal ion binding"/>
    <property type="evidence" value="ECO:0007669"/>
    <property type="project" value="UniProtKB-KW"/>
</dbReference>
<evidence type="ECO:0000313" key="8">
    <source>
        <dbReference type="Proteomes" id="UP000095003"/>
    </source>
</evidence>
<dbReference type="Proteomes" id="UP000095003">
    <property type="component" value="Unassembled WGS sequence"/>
</dbReference>
<dbReference type="GO" id="GO:0051989">
    <property type="term" value="F:coproporphyrinogen dehydrogenase activity"/>
    <property type="evidence" value="ECO:0007669"/>
    <property type="project" value="UniProtKB-EC"/>
</dbReference>
<evidence type="ECO:0000256" key="1">
    <source>
        <dbReference type="ARBA" id="ARBA00001966"/>
    </source>
</evidence>
<evidence type="ECO:0000313" key="7">
    <source>
        <dbReference type="EMBL" id="ODM10207.1"/>
    </source>
</evidence>
<dbReference type="EMBL" id="MCGI01000004">
    <property type="protein sequence ID" value="ODM10207.1"/>
    <property type="molecule type" value="Genomic_DNA"/>
</dbReference>
<dbReference type="Gene3D" id="3.80.30.20">
    <property type="entry name" value="tm_1862 like domain"/>
    <property type="match status" value="1"/>
</dbReference>
<dbReference type="CDD" id="cd01335">
    <property type="entry name" value="Radical_SAM"/>
    <property type="match status" value="1"/>
</dbReference>
<dbReference type="InterPro" id="IPR023404">
    <property type="entry name" value="rSAM_horseshoe"/>
</dbReference>
<dbReference type="PROSITE" id="PS51918">
    <property type="entry name" value="RADICAL_SAM"/>
    <property type="match status" value="1"/>
</dbReference>
<keyword evidence="2" id="KW-0949">S-adenosyl-L-methionine</keyword>
<evidence type="ECO:0000259" key="6">
    <source>
        <dbReference type="PROSITE" id="PS51918"/>
    </source>
</evidence>
<dbReference type="InterPro" id="IPR007197">
    <property type="entry name" value="rSAM"/>
</dbReference>
<dbReference type="InterPro" id="IPR058240">
    <property type="entry name" value="rSAM_sf"/>
</dbReference>
<dbReference type="PATRIC" id="fig|1432052.3.peg.5075"/>
<name>A0A1E3AN80_9FIRM</name>
<dbReference type="SMART" id="SM00729">
    <property type="entry name" value="Elp3"/>
    <property type="match status" value="1"/>
</dbReference>
<keyword evidence="3" id="KW-0479">Metal-binding</keyword>
<keyword evidence="4" id="KW-0408">Iron</keyword>
<dbReference type="RefSeq" id="WP_009250218.1">
    <property type="nucleotide sequence ID" value="NZ_CABMHK010000128.1"/>
</dbReference>
<evidence type="ECO:0000256" key="2">
    <source>
        <dbReference type="ARBA" id="ARBA00022691"/>
    </source>
</evidence>
<keyword evidence="5" id="KW-0411">Iron-sulfur</keyword>
<dbReference type="SUPFAM" id="SSF102114">
    <property type="entry name" value="Radical SAM enzymes"/>
    <property type="match status" value="1"/>
</dbReference>
<dbReference type="PANTHER" id="PTHR43409">
    <property type="entry name" value="ANAEROBIC MAGNESIUM-PROTOPORPHYRIN IX MONOMETHYL ESTER CYCLASE-RELATED"/>
    <property type="match status" value="1"/>
</dbReference>
<gene>
    <name evidence="7" type="primary">hemN_2</name>
    <name evidence="7" type="ORF">BEH84_04576</name>
</gene>
<dbReference type="InterPro" id="IPR051198">
    <property type="entry name" value="BchE-like"/>
</dbReference>
<protein>
    <submittedName>
        <fullName evidence="7">Oxygen-independent coproporphyrinogen-III oxidase 1</fullName>
        <ecNumber evidence="7">1.3.98.3</ecNumber>
    </submittedName>
</protein>
<comment type="caution">
    <text evidence="7">The sequence shown here is derived from an EMBL/GenBank/DDBJ whole genome shotgun (WGS) entry which is preliminary data.</text>
</comment>
<proteinExistence type="predicted"/>
<accession>A0A1E3AN80</accession>
<keyword evidence="7" id="KW-0560">Oxidoreductase</keyword>
<reference evidence="7 8" key="1">
    <citation type="submission" date="2016-07" db="EMBL/GenBank/DDBJ databases">
        <title>Characterization of isolates of Eisenbergiella tayi derived from blood cultures, using whole genome sequencing.</title>
        <authorList>
            <person name="Burdz T."/>
            <person name="Wiebe D."/>
            <person name="Huynh C."/>
            <person name="Bernard K."/>
        </authorList>
    </citation>
    <scope>NUCLEOTIDE SEQUENCE [LARGE SCALE GENOMIC DNA]</scope>
    <source>
        <strain evidence="7 8">NML 120489</strain>
    </source>
</reference>
<dbReference type="PANTHER" id="PTHR43409:SF4">
    <property type="entry name" value="RADICAL SAM SUPERFAMILY PROTEIN"/>
    <property type="match status" value="1"/>
</dbReference>